<accession>A0A1M8A5H2</accession>
<evidence type="ECO:0000313" key="2">
    <source>
        <dbReference type="EMBL" id="SHO77638.1"/>
    </source>
</evidence>
<keyword evidence="1" id="KW-0472">Membrane</keyword>
<evidence type="ECO:0000313" key="3">
    <source>
        <dbReference type="Proteomes" id="UP000186303"/>
    </source>
</evidence>
<dbReference type="VEuPathDB" id="FungiDB:MSYG_1980"/>
<keyword evidence="1" id="KW-1133">Transmembrane helix</keyword>
<proteinExistence type="predicted"/>
<protein>
    <submittedName>
        <fullName evidence="2">Uncharacterized protein</fullName>
    </submittedName>
</protein>
<evidence type="ECO:0000256" key="1">
    <source>
        <dbReference type="SAM" id="Phobius"/>
    </source>
</evidence>
<keyword evidence="3" id="KW-1185">Reference proteome</keyword>
<name>A0A1M8A5H2_MALS4</name>
<keyword evidence="1" id="KW-0812">Transmembrane</keyword>
<dbReference type="Proteomes" id="UP000186303">
    <property type="component" value="Chromosome 3"/>
</dbReference>
<gene>
    <name evidence="2" type="ORF">MSYG_1980</name>
</gene>
<reference evidence="3" key="1">
    <citation type="journal article" date="2017" name="Nucleic Acids Res.">
        <title>Proteogenomics produces comprehensive and highly accurate protein-coding gene annotation in a complete genome assembly of Malassezia sympodialis.</title>
        <authorList>
            <person name="Zhu Y."/>
            <person name="Engstroem P.G."/>
            <person name="Tellgren-Roth C."/>
            <person name="Baudo C.D."/>
            <person name="Kennell J.C."/>
            <person name="Sun S."/>
            <person name="Billmyre R.B."/>
            <person name="Schroeder M.S."/>
            <person name="Andersson A."/>
            <person name="Holm T."/>
            <person name="Sigurgeirsson B."/>
            <person name="Wu G."/>
            <person name="Sankaranarayanan S.R."/>
            <person name="Siddharthan R."/>
            <person name="Sanyal K."/>
            <person name="Lundeberg J."/>
            <person name="Nystedt B."/>
            <person name="Boekhout T."/>
            <person name="Dawson T.L. Jr."/>
            <person name="Heitman J."/>
            <person name="Scheynius A."/>
            <person name="Lehtioe J."/>
        </authorList>
    </citation>
    <scope>NUCLEOTIDE SEQUENCE [LARGE SCALE GENOMIC DNA]</scope>
    <source>
        <strain evidence="3">ATCC 42132</strain>
    </source>
</reference>
<dbReference type="OrthoDB" id="3346164at2759"/>
<dbReference type="AlphaFoldDB" id="A0A1M8A5H2"/>
<feature type="transmembrane region" description="Helical" evidence="1">
    <location>
        <begin position="12"/>
        <end position="34"/>
    </location>
</feature>
<organism evidence="2 3">
    <name type="scientific">Malassezia sympodialis (strain ATCC 42132)</name>
    <name type="common">Atopic eczema-associated yeast</name>
    <dbReference type="NCBI Taxonomy" id="1230383"/>
    <lineage>
        <taxon>Eukaryota</taxon>
        <taxon>Fungi</taxon>
        <taxon>Dikarya</taxon>
        <taxon>Basidiomycota</taxon>
        <taxon>Ustilaginomycotina</taxon>
        <taxon>Malasseziomycetes</taxon>
        <taxon>Malasseziales</taxon>
        <taxon>Malasseziaceae</taxon>
        <taxon>Malassezia</taxon>
    </lineage>
</organism>
<sequence>MVRKPLVDYLHRAAVLALVGVMGWGVWLTGAVYVSRLGYTERIPYGSPDRESLTDATSRLVEQWRDLNKQKGEDRAEKRI</sequence>
<dbReference type="EMBL" id="LT671823">
    <property type="protein sequence ID" value="SHO77638.1"/>
    <property type="molecule type" value="Genomic_DNA"/>
</dbReference>